<evidence type="ECO:0000313" key="8">
    <source>
        <dbReference type="Proteomes" id="UP000178964"/>
    </source>
</evidence>
<comment type="catalytic activity">
    <reaction evidence="6">
        <text>cytidine(1402) in 16S rRNA + S-adenosyl-L-methionine = N(4)-methylcytidine(1402) in 16S rRNA + S-adenosyl-L-homocysteine + H(+)</text>
        <dbReference type="Rhea" id="RHEA:42928"/>
        <dbReference type="Rhea" id="RHEA-COMP:10286"/>
        <dbReference type="Rhea" id="RHEA-COMP:10287"/>
        <dbReference type="ChEBI" id="CHEBI:15378"/>
        <dbReference type="ChEBI" id="CHEBI:57856"/>
        <dbReference type="ChEBI" id="CHEBI:59789"/>
        <dbReference type="ChEBI" id="CHEBI:74506"/>
        <dbReference type="ChEBI" id="CHEBI:82748"/>
        <dbReference type="EC" id="2.1.1.199"/>
    </reaction>
</comment>
<dbReference type="Gene3D" id="1.10.150.170">
    <property type="entry name" value="Putative methyltransferase TM0872, insert domain"/>
    <property type="match status" value="1"/>
</dbReference>
<evidence type="ECO:0000256" key="3">
    <source>
        <dbReference type="ARBA" id="ARBA00022603"/>
    </source>
</evidence>
<evidence type="ECO:0000256" key="6">
    <source>
        <dbReference type="HAMAP-Rule" id="MF_01007"/>
    </source>
</evidence>
<feature type="binding site" evidence="6">
    <location>
        <position position="83"/>
    </location>
    <ligand>
        <name>S-adenosyl-L-methionine</name>
        <dbReference type="ChEBI" id="CHEBI:59789"/>
    </ligand>
</feature>
<sequence>MVEEETNSRVPYFHIPVLLNEAIDALQVKTGQTYIDATLGGGSYSQEIIKRGGNVLAIDLDPRAVEKSQISIEPNLKAVQGNYKDLTEITHSNGIQTVSGIVYDLGLSSDQLQNPALGLSFNSNDPLDMRLDQSLGVTAADLVNGMTEEELVHIFEKYGEEMYAKKIARVIVSQRLKRPIKTTGQLTNLISKAVPARGNIHPATRVFQALRIVVNDALGNLESSLNQAMGLLMPGGRLVVVSFHSLEDAIVKALSERSDVSVVGAVIRPSFKEVADNPRSRSAKLRTYEKKSVSKK</sequence>
<protein>
    <recommendedName>
        <fullName evidence="6">Ribosomal RNA small subunit methyltransferase H</fullName>
        <ecNumber evidence="6">2.1.1.199</ecNumber>
    </recommendedName>
    <alternativeName>
        <fullName evidence="6">16S rRNA m(4)C1402 methyltransferase</fullName>
    </alternativeName>
    <alternativeName>
        <fullName evidence="6">rRNA (cytosine-N(4)-)-methyltransferase RsmH</fullName>
    </alternativeName>
</protein>
<evidence type="ECO:0000313" key="7">
    <source>
        <dbReference type="EMBL" id="OGC59310.1"/>
    </source>
</evidence>
<organism evidence="7 8">
    <name type="scientific">candidate division WWE3 bacterium RIFCSPLOWO2_01_FULL_42_11</name>
    <dbReference type="NCBI Taxonomy" id="1802627"/>
    <lineage>
        <taxon>Bacteria</taxon>
        <taxon>Katanobacteria</taxon>
    </lineage>
</organism>
<proteinExistence type="inferred from homology"/>
<keyword evidence="3 6" id="KW-0489">Methyltransferase</keyword>
<dbReference type="SUPFAM" id="SSF81799">
    <property type="entry name" value="Putative methyltransferase TM0872, insert domain"/>
    <property type="match status" value="1"/>
</dbReference>
<feature type="binding site" evidence="6">
    <location>
        <position position="59"/>
    </location>
    <ligand>
        <name>S-adenosyl-L-methionine</name>
        <dbReference type="ChEBI" id="CHEBI:59789"/>
    </ligand>
</feature>
<dbReference type="HAMAP" id="MF_01007">
    <property type="entry name" value="16SrRNA_methyltr_H"/>
    <property type="match status" value="1"/>
</dbReference>
<keyword evidence="6" id="KW-0963">Cytoplasm</keyword>
<accession>A0A1F4VQK1</accession>
<name>A0A1F4VQK1_UNCKA</name>
<keyword evidence="2 6" id="KW-0698">rRNA processing</keyword>
<dbReference type="AlphaFoldDB" id="A0A1F4VQK1"/>
<feature type="binding site" evidence="6">
    <location>
        <position position="111"/>
    </location>
    <ligand>
        <name>S-adenosyl-L-methionine</name>
        <dbReference type="ChEBI" id="CHEBI:59789"/>
    </ligand>
</feature>
<dbReference type="Pfam" id="PF01795">
    <property type="entry name" value="Methyltransf_5"/>
    <property type="match status" value="1"/>
</dbReference>
<evidence type="ECO:0000256" key="4">
    <source>
        <dbReference type="ARBA" id="ARBA00022679"/>
    </source>
</evidence>
<dbReference type="InterPro" id="IPR023397">
    <property type="entry name" value="SAM-dep_MeTrfase_MraW_recog"/>
</dbReference>
<dbReference type="Gene3D" id="3.40.50.150">
    <property type="entry name" value="Vaccinia Virus protein VP39"/>
    <property type="match status" value="1"/>
</dbReference>
<evidence type="ECO:0000256" key="1">
    <source>
        <dbReference type="ARBA" id="ARBA00010396"/>
    </source>
</evidence>
<comment type="subcellular location">
    <subcellularLocation>
        <location evidence="6">Cytoplasm</location>
    </subcellularLocation>
</comment>
<comment type="caution">
    <text evidence="7">The sequence shown here is derived from an EMBL/GenBank/DDBJ whole genome shotgun (WGS) entry which is preliminary data.</text>
</comment>
<dbReference type="SUPFAM" id="SSF53335">
    <property type="entry name" value="S-adenosyl-L-methionine-dependent methyltransferases"/>
    <property type="match status" value="1"/>
</dbReference>
<feature type="binding site" evidence="6">
    <location>
        <begin position="42"/>
        <end position="44"/>
    </location>
    <ligand>
        <name>S-adenosyl-L-methionine</name>
        <dbReference type="ChEBI" id="CHEBI:59789"/>
    </ligand>
</feature>
<reference evidence="7 8" key="1">
    <citation type="journal article" date="2016" name="Nat. Commun.">
        <title>Thousands of microbial genomes shed light on interconnected biogeochemical processes in an aquifer system.</title>
        <authorList>
            <person name="Anantharaman K."/>
            <person name="Brown C.T."/>
            <person name="Hug L.A."/>
            <person name="Sharon I."/>
            <person name="Castelle C.J."/>
            <person name="Probst A.J."/>
            <person name="Thomas B.C."/>
            <person name="Singh A."/>
            <person name="Wilkins M.J."/>
            <person name="Karaoz U."/>
            <person name="Brodie E.L."/>
            <person name="Williams K.H."/>
            <person name="Hubbard S.S."/>
            <person name="Banfield J.F."/>
        </authorList>
    </citation>
    <scope>NUCLEOTIDE SEQUENCE [LARGE SCALE GENOMIC DNA]</scope>
</reference>
<comment type="similarity">
    <text evidence="1 6">Belongs to the methyltransferase superfamily. RsmH family.</text>
</comment>
<dbReference type="Proteomes" id="UP000178964">
    <property type="component" value="Unassembled WGS sequence"/>
</dbReference>
<dbReference type="InterPro" id="IPR002903">
    <property type="entry name" value="RsmH"/>
</dbReference>
<dbReference type="EMBL" id="MEVK01000018">
    <property type="protein sequence ID" value="OGC59310.1"/>
    <property type="molecule type" value="Genomic_DNA"/>
</dbReference>
<dbReference type="GO" id="GO:0070475">
    <property type="term" value="P:rRNA base methylation"/>
    <property type="evidence" value="ECO:0007669"/>
    <property type="project" value="UniProtKB-UniRule"/>
</dbReference>
<dbReference type="NCBIfam" id="TIGR00006">
    <property type="entry name" value="16S rRNA (cytosine(1402)-N(4))-methyltransferase RsmH"/>
    <property type="match status" value="1"/>
</dbReference>
<keyword evidence="5 6" id="KW-0949">S-adenosyl-L-methionine</keyword>
<evidence type="ECO:0000256" key="5">
    <source>
        <dbReference type="ARBA" id="ARBA00022691"/>
    </source>
</evidence>
<dbReference type="EC" id="2.1.1.199" evidence="6"/>
<dbReference type="GO" id="GO:0005737">
    <property type="term" value="C:cytoplasm"/>
    <property type="evidence" value="ECO:0007669"/>
    <property type="project" value="UniProtKB-SubCell"/>
</dbReference>
<keyword evidence="4 6" id="KW-0808">Transferase</keyword>
<gene>
    <name evidence="6" type="primary">rsmH</name>
    <name evidence="7" type="ORF">A3A70_02610</name>
</gene>
<dbReference type="STRING" id="1802627.A3A70_02610"/>
<evidence type="ECO:0000256" key="2">
    <source>
        <dbReference type="ARBA" id="ARBA00022552"/>
    </source>
</evidence>
<comment type="function">
    <text evidence="6">Specifically methylates the N4 position of cytidine in position 1402 (C1402) of 16S rRNA.</text>
</comment>
<dbReference type="GO" id="GO:0071424">
    <property type="term" value="F:rRNA (cytosine-N4-)-methyltransferase activity"/>
    <property type="evidence" value="ECO:0007669"/>
    <property type="project" value="UniProtKB-UniRule"/>
</dbReference>
<dbReference type="PANTHER" id="PTHR11265">
    <property type="entry name" value="S-ADENOSYL-METHYLTRANSFERASE MRAW"/>
    <property type="match status" value="1"/>
</dbReference>
<dbReference type="PIRSF" id="PIRSF004486">
    <property type="entry name" value="MraW"/>
    <property type="match status" value="1"/>
</dbReference>
<dbReference type="PANTHER" id="PTHR11265:SF0">
    <property type="entry name" value="12S RRNA N4-METHYLCYTIDINE METHYLTRANSFERASE"/>
    <property type="match status" value="1"/>
</dbReference>
<dbReference type="InterPro" id="IPR029063">
    <property type="entry name" value="SAM-dependent_MTases_sf"/>
</dbReference>
<feature type="binding site" evidence="6">
    <location>
        <position position="104"/>
    </location>
    <ligand>
        <name>S-adenosyl-L-methionine</name>
        <dbReference type="ChEBI" id="CHEBI:59789"/>
    </ligand>
</feature>